<comment type="caution">
    <text evidence="2">The sequence shown here is derived from an EMBL/GenBank/DDBJ whole genome shotgun (WGS) entry which is preliminary data.</text>
</comment>
<name>M5RM05_9BACT</name>
<dbReference type="Gene3D" id="3.90.1200.10">
    <property type="match status" value="1"/>
</dbReference>
<organism evidence="2 3">
    <name type="scientific">Rhodopirellula maiorica SM1</name>
    <dbReference type="NCBI Taxonomy" id="1265738"/>
    <lineage>
        <taxon>Bacteria</taxon>
        <taxon>Pseudomonadati</taxon>
        <taxon>Planctomycetota</taxon>
        <taxon>Planctomycetia</taxon>
        <taxon>Pirellulales</taxon>
        <taxon>Pirellulaceae</taxon>
        <taxon>Novipirellula</taxon>
    </lineage>
</organism>
<reference evidence="2 3" key="1">
    <citation type="journal article" date="2013" name="Mar. Genomics">
        <title>Expression of sulfatases in Rhodopirellula baltica and the diversity of sulfatases in the genus Rhodopirellula.</title>
        <authorList>
            <person name="Wegner C.E."/>
            <person name="Richter-Heitmann T."/>
            <person name="Klindworth A."/>
            <person name="Klockow C."/>
            <person name="Richter M."/>
            <person name="Achstetter T."/>
            <person name="Glockner F.O."/>
            <person name="Harder J."/>
        </authorList>
    </citation>
    <scope>NUCLEOTIDE SEQUENCE [LARGE SCALE GENOMIC DNA]</scope>
    <source>
        <strain evidence="2 3">SM1</strain>
    </source>
</reference>
<sequence length="397" mass="45829">MKSAPTNQASEVASGKAMDLTDQLQNRLGNYEGLKWTDCQLNLVKEIHRRFCEIYLFSLSPESKQPDLVVKVPIGHSDLAYQEQLLDHTFVDRPRLFGRVEPDSKPWKEYAALRRIQSHFDALGDSRFGVVRVYDLLPQQQAMVMQWIDQSSLRQRLYATHRLSAARKASRLETAFSNTGAWLRQHHQLPALEHCESRSTSRDDYLAAVEQFIAYLSNHVDDPDELRRMHQQIIRLANEHLPSSIPCGQVHGDFAPRNVFIDNANRVSVFDTLGRFNAPIYEDIAKMLMTVKASGPQMLSRGMLYDRKRLQRYEDAFLEGYFDDQTIPLTSIRLFLAQLILEHWAAVVFQHEQQRGFKRVVKGVRRSLWKAGFLTYLREILVAPVGTRMARTSEDVQ</sequence>
<evidence type="ECO:0000259" key="1">
    <source>
        <dbReference type="Pfam" id="PF01636"/>
    </source>
</evidence>
<dbReference type="InterPro" id="IPR011009">
    <property type="entry name" value="Kinase-like_dom_sf"/>
</dbReference>
<dbReference type="EMBL" id="ANOG01000961">
    <property type="protein sequence ID" value="EMI16417.1"/>
    <property type="molecule type" value="Genomic_DNA"/>
</dbReference>
<proteinExistence type="predicted"/>
<dbReference type="InterPro" id="IPR002575">
    <property type="entry name" value="Aminoglycoside_PTrfase"/>
</dbReference>
<dbReference type="SUPFAM" id="SSF56112">
    <property type="entry name" value="Protein kinase-like (PK-like)"/>
    <property type="match status" value="1"/>
</dbReference>
<evidence type="ECO:0000313" key="3">
    <source>
        <dbReference type="Proteomes" id="UP000011991"/>
    </source>
</evidence>
<dbReference type="Pfam" id="PF01636">
    <property type="entry name" value="APH"/>
    <property type="match status" value="1"/>
</dbReference>
<dbReference type="AlphaFoldDB" id="M5RM05"/>
<keyword evidence="3" id="KW-1185">Reference proteome</keyword>
<protein>
    <recommendedName>
        <fullName evidence="1">Aminoglycoside phosphotransferase domain-containing protein</fullName>
    </recommendedName>
</protein>
<gene>
    <name evidence="2" type="ORF">RMSM_06660</name>
</gene>
<accession>M5RM05</accession>
<feature type="domain" description="Aminoglycoside phosphotransferase" evidence="1">
    <location>
        <begin position="95"/>
        <end position="297"/>
    </location>
</feature>
<dbReference type="Proteomes" id="UP000011991">
    <property type="component" value="Unassembled WGS sequence"/>
</dbReference>
<evidence type="ECO:0000313" key="2">
    <source>
        <dbReference type="EMBL" id="EMI16417.1"/>
    </source>
</evidence>
<dbReference type="PATRIC" id="fig|1265738.3.peg.6654"/>